<dbReference type="GO" id="GO:0005737">
    <property type="term" value="C:cytoplasm"/>
    <property type="evidence" value="ECO:0007669"/>
    <property type="project" value="UniProtKB-SubCell"/>
</dbReference>
<evidence type="ECO:0000256" key="8">
    <source>
        <dbReference type="ARBA" id="ARBA00037071"/>
    </source>
</evidence>
<dbReference type="PROSITE" id="PS50059">
    <property type="entry name" value="FKBP_PPIASE"/>
    <property type="match status" value="1"/>
</dbReference>
<evidence type="ECO:0000256" key="1">
    <source>
        <dbReference type="ARBA" id="ARBA00000971"/>
    </source>
</evidence>
<evidence type="ECO:0000259" key="11">
    <source>
        <dbReference type="PROSITE" id="PS50059"/>
    </source>
</evidence>
<sequence length="163" mass="17560">MIRAAHNNTVTVKYTGKLADGTIFDASPEDSPLQFIIGRGEVIKGFEAAVLNMAQGEVKTVVIEPDQAYGASKPELIEEIKRAALPDNVELVEGRQLEVTQGDGSLLLLMINKVTEETVTLDANHPLAGKTLTFEIEMLDVNTDPPKELPPLFSAALEGGPLH</sequence>
<protein>
    <recommendedName>
        <fullName evidence="10">Peptidyl-prolyl cis-trans isomerase</fullName>
        <ecNumber evidence="10">5.2.1.8</ecNumber>
    </recommendedName>
</protein>
<comment type="similarity">
    <text evidence="3 10">Belongs to the FKBP-type PPIase family.</text>
</comment>
<organism evidence="12 13">
    <name type="scientific">Malonomonas rubra DSM 5091</name>
    <dbReference type="NCBI Taxonomy" id="1122189"/>
    <lineage>
        <taxon>Bacteria</taxon>
        <taxon>Pseudomonadati</taxon>
        <taxon>Thermodesulfobacteriota</taxon>
        <taxon>Desulfuromonadia</taxon>
        <taxon>Desulfuromonadales</taxon>
        <taxon>Geopsychrobacteraceae</taxon>
        <taxon>Malonomonas</taxon>
    </lineage>
</organism>
<keyword evidence="13" id="KW-1185">Reference proteome</keyword>
<evidence type="ECO:0000256" key="9">
    <source>
        <dbReference type="PROSITE-ProRule" id="PRU00277"/>
    </source>
</evidence>
<keyword evidence="6" id="KW-0143">Chaperone</keyword>
<evidence type="ECO:0000256" key="2">
    <source>
        <dbReference type="ARBA" id="ARBA00004496"/>
    </source>
</evidence>
<proteinExistence type="inferred from homology"/>
<evidence type="ECO:0000313" key="13">
    <source>
        <dbReference type="Proteomes" id="UP000184171"/>
    </source>
</evidence>
<dbReference type="InterPro" id="IPR001179">
    <property type="entry name" value="PPIase_FKBP_dom"/>
</dbReference>
<comment type="subcellular location">
    <subcellularLocation>
        <location evidence="2">Cytoplasm</location>
    </subcellularLocation>
</comment>
<evidence type="ECO:0000256" key="3">
    <source>
        <dbReference type="ARBA" id="ARBA00006577"/>
    </source>
</evidence>
<evidence type="ECO:0000256" key="6">
    <source>
        <dbReference type="ARBA" id="ARBA00023186"/>
    </source>
</evidence>
<evidence type="ECO:0000256" key="7">
    <source>
        <dbReference type="ARBA" id="ARBA00023235"/>
    </source>
</evidence>
<dbReference type="AlphaFoldDB" id="A0A1M6FJS5"/>
<dbReference type="InterPro" id="IPR046357">
    <property type="entry name" value="PPIase_dom_sf"/>
</dbReference>
<evidence type="ECO:0000256" key="10">
    <source>
        <dbReference type="RuleBase" id="RU003915"/>
    </source>
</evidence>
<evidence type="ECO:0000256" key="5">
    <source>
        <dbReference type="ARBA" id="ARBA00023110"/>
    </source>
</evidence>
<dbReference type="SUPFAM" id="SSF54534">
    <property type="entry name" value="FKBP-like"/>
    <property type="match status" value="1"/>
</dbReference>
<dbReference type="GO" id="GO:0003755">
    <property type="term" value="F:peptidyl-prolyl cis-trans isomerase activity"/>
    <property type="evidence" value="ECO:0007669"/>
    <property type="project" value="UniProtKB-UniRule"/>
</dbReference>
<dbReference type="EMBL" id="FQZT01000003">
    <property type="protein sequence ID" value="SHI97879.1"/>
    <property type="molecule type" value="Genomic_DNA"/>
</dbReference>
<dbReference type="Gene3D" id="3.10.50.40">
    <property type="match status" value="1"/>
</dbReference>
<comment type="catalytic activity">
    <reaction evidence="1 9 10">
        <text>[protein]-peptidylproline (omega=180) = [protein]-peptidylproline (omega=0)</text>
        <dbReference type="Rhea" id="RHEA:16237"/>
        <dbReference type="Rhea" id="RHEA-COMP:10747"/>
        <dbReference type="Rhea" id="RHEA-COMP:10748"/>
        <dbReference type="ChEBI" id="CHEBI:83833"/>
        <dbReference type="ChEBI" id="CHEBI:83834"/>
        <dbReference type="EC" id="5.2.1.8"/>
    </reaction>
</comment>
<evidence type="ECO:0000313" key="12">
    <source>
        <dbReference type="EMBL" id="SHI97879.1"/>
    </source>
</evidence>
<dbReference type="EC" id="5.2.1.8" evidence="10"/>
<keyword evidence="7 9" id="KW-0413">Isomerase</keyword>
<comment type="function">
    <text evidence="8">Also involved in hydrogenase metallocenter assembly, probably by participating in the nickel insertion step. This function in hydrogenase biosynthesis requires chaperone activity and the presence of the metal-binding domain, but not PPIase activity.</text>
</comment>
<dbReference type="STRING" id="1122189.SAMN02745165_01312"/>
<gene>
    <name evidence="12" type="ORF">SAMN02745165_01312</name>
</gene>
<dbReference type="GO" id="GO:0042026">
    <property type="term" value="P:protein refolding"/>
    <property type="evidence" value="ECO:0007669"/>
    <property type="project" value="UniProtKB-ARBA"/>
</dbReference>
<keyword evidence="5 9" id="KW-0697">Rotamase</keyword>
<dbReference type="PANTHER" id="PTHR47861">
    <property type="entry name" value="FKBP-TYPE PEPTIDYL-PROLYL CIS-TRANS ISOMERASE SLYD"/>
    <property type="match status" value="1"/>
</dbReference>
<dbReference type="Pfam" id="PF00254">
    <property type="entry name" value="FKBP_C"/>
    <property type="match status" value="1"/>
</dbReference>
<dbReference type="Proteomes" id="UP000184171">
    <property type="component" value="Unassembled WGS sequence"/>
</dbReference>
<evidence type="ECO:0000256" key="4">
    <source>
        <dbReference type="ARBA" id="ARBA00022490"/>
    </source>
</evidence>
<dbReference type="PANTHER" id="PTHR47861:SF3">
    <property type="entry name" value="FKBP-TYPE PEPTIDYL-PROLYL CIS-TRANS ISOMERASE SLYD"/>
    <property type="match status" value="1"/>
</dbReference>
<keyword evidence="4" id="KW-0963">Cytoplasm</keyword>
<dbReference type="OrthoDB" id="9808891at2"/>
<name>A0A1M6FJS5_MALRU</name>
<dbReference type="RefSeq" id="WP_072906968.1">
    <property type="nucleotide sequence ID" value="NZ_FQZT01000003.1"/>
</dbReference>
<feature type="domain" description="PPIase FKBP-type" evidence="11">
    <location>
        <begin position="7"/>
        <end position="101"/>
    </location>
</feature>
<accession>A0A1M6FJS5</accession>
<reference evidence="12 13" key="1">
    <citation type="submission" date="2016-11" db="EMBL/GenBank/DDBJ databases">
        <authorList>
            <person name="Jaros S."/>
            <person name="Januszkiewicz K."/>
            <person name="Wedrychowicz H."/>
        </authorList>
    </citation>
    <scope>NUCLEOTIDE SEQUENCE [LARGE SCALE GENOMIC DNA]</scope>
    <source>
        <strain evidence="12 13">DSM 5091</strain>
    </source>
</reference>